<keyword evidence="5" id="KW-0949">S-adenosyl-L-methionine</keyword>
<dbReference type="SUPFAM" id="SSF53335">
    <property type="entry name" value="S-adenosyl-L-methionine-dependent methyltransferases"/>
    <property type="match status" value="1"/>
</dbReference>
<dbReference type="AlphaFoldDB" id="A0A7J4IVQ1"/>
<dbReference type="PANTHER" id="PTHR23245:SF36">
    <property type="entry name" value="TRNA (GUANINE(37)-N1)-METHYLTRANSFERASE"/>
    <property type="match status" value="1"/>
</dbReference>
<evidence type="ECO:0000313" key="12">
    <source>
        <dbReference type="EMBL" id="MBS3059779.1"/>
    </source>
</evidence>
<comment type="catalytic activity">
    <reaction evidence="9">
        <text>guanosine(37) in tRNA + S-adenosyl-L-methionine = N(1)-methylguanosine(37) in tRNA + S-adenosyl-L-homocysteine + H(+)</text>
        <dbReference type="Rhea" id="RHEA:36899"/>
        <dbReference type="Rhea" id="RHEA-COMP:10145"/>
        <dbReference type="Rhea" id="RHEA-COMP:10147"/>
        <dbReference type="ChEBI" id="CHEBI:15378"/>
        <dbReference type="ChEBI" id="CHEBI:57856"/>
        <dbReference type="ChEBI" id="CHEBI:59789"/>
        <dbReference type="ChEBI" id="CHEBI:73542"/>
        <dbReference type="ChEBI" id="CHEBI:74269"/>
        <dbReference type="EC" id="2.1.1.228"/>
    </reaction>
</comment>
<evidence type="ECO:0000313" key="13">
    <source>
        <dbReference type="Proteomes" id="UP000577419"/>
    </source>
</evidence>
<dbReference type="PROSITE" id="PS51684">
    <property type="entry name" value="SAM_MT_TRM5_TYW2"/>
    <property type="match status" value="1"/>
</dbReference>
<reference evidence="12" key="3">
    <citation type="submission" date="2021-05" db="EMBL/GenBank/DDBJ databases">
        <title>Protein family content uncovers lineage relationships and bacterial pathway maintenance mechanisms in DPANN archaea.</title>
        <authorList>
            <person name="Castelle C.J."/>
            <person name="Meheust R."/>
            <person name="Jaffe A.L."/>
            <person name="Seitz K."/>
            <person name="Gong X."/>
            <person name="Baker B.J."/>
            <person name="Banfield J.F."/>
        </authorList>
    </citation>
    <scope>NUCLEOTIDE SEQUENCE</scope>
    <source>
        <strain evidence="12">RIFCSPHIGHO2_01_FULL_GW2011_AR10_43_9</strain>
    </source>
</reference>
<evidence type="ECO:0000256" key="2">
    <source>
        <dbReference type="ARBA" id="ARBA00022490"/>
    </source>
</evidence>
<accession>A0A7J4IVQ1</accession>
<evidence type="ECO:0000256" key="9">
    <source>
        <dbReference type="ARBA" id="ARBA00047783"/>
    </source>
</evidence>
<dbReference type="Gene3D" id="3.30.300.110">
    <property type="entry name" value="Met-10+ protein-like domains"/>
    <property type="match status" value="1"/>
</dbReference>
<dbReference type="GO" id="GO:0005737">
    <property type="term" value="C:cytoplasm"/>
    <property type="evidence" value="ECO:0007669"/>
    <property type="project" value="TreeGrafter"/>
</dbReference>
<dbReference type="Pfam" id="PF25133">
    <property type="entry name" value="TYW2_N_2"/>
    <property type="match status" value="1"/>
</dbReference>
<keyword evidence="4 11" id="KW-0808">Transferase</keyword>
<comment type="caution">
    <text evidence="11">The sequence shown here is derived from an EMBL/GenBank/DDBJ whole genome shotgun (WGS) entry which is preliminary data.</text>
</comment>
<evidence type="ECO:0000256" key="8">
    <source>
        <dbReference type="ARBA" id="ARBA00033392"/>
    </source>
</evidence>
<dbReference type="InterPro" id="IPR056743">
    <property type="entry name" value="TRM5-TYW2-like_MTfase"/>
</dbReference>
<dbReference type="InterPro" id="IPR030382">
    <property type="entry name" value="MeTrfase_TRM5/TYW2"/>
</dbReference>
<dbReference type="PANTHER" id="PTHR23245">
    <property type="entry name" value="TRNA METHYLTRANSFERASE"/>
    <property type="match status" value="1"/>
</dbReference>
<evidence type="ECO:0000256" key="6">
    <source>
        <dbReference type="ARBA" id="ARBA00022694"/>
    </source>
</evidence>
<dbReference type="EMBL" id="JAGVWF010000078">
    <property type="protein sequence ID" value="MBS3059779.1"/>
    <property type="molecule type" value="Genomic_DNA"/>
</dbReference>
<reference evidence="11" key="1">
    <citation type="journal article" date="2020" name="bioRxiv">
        <title>A rank-normalized archaeal taxonomy based on genome phylogeny resolves widespread incomplete and uneven classifications.</title>
        <authorList>
            <person name="Rinke C."/>
            <person name="Chuvochina M."/>
            <person name="Mussig A.J."/>
            <person name="Chaumeil P.-A."/>
            <person name="Waite D.W."/>
            <person name="Whitman W.B."/>
            <person name="Parks D.H."/>
            <person name="Hugenholtz P."/>
        </authorList>
    </citation>
    <scope>NUCLEOTIDE SEQUENCE</scope>
    <source>
        <strain evidence="11">UBA10011</strain>
    </source>
</reference>
<evidence type="ECO:0000256" key="5">
    <source>
        <dbReference type="ARBA" id="ARBA00022691"/>
    </source>
</evidence>
<gene>
    <name evidence="11" type="ORF">HA237_00335</name>
    <name evidence="12" type="ORF">J4224_05150</name>
</gene>
<evidence type="ECO:0000256" key="4">
    <source>
        <dbReference type="ARBA" id="ARBA00022679"/>
    </source>
</evidence>
<keyword evidence="6" id="KW-0819">tRNA processing</keyword>
<organism evidence="11 13">
    <name type="scientific">Candidatus Iainarchaeum sp</name>
    <dbReference type="NCBI Taxonomy" id="3101447"/>
    <lineage>
        <taxon>Archaea</taxon>
        <taxon>Candidatus Iainarchaeota</taxon>
        <taxon>Candidatus Iainarchaeia</taxon>
        <taxon>Candidatus Iainarchaeales</taxon>
        <taxon>Candidatus Iainarchaeaceae</taxon>
        <taxon>Candidatus Iainarchaeum</taxon>
    </lineage>
</organism>
<dbReference type="FunFam" id="3.30.300.110:FF:000001">
    <property type="entry name" value="tRNA (guanine(37)-N1)-methyltransferase"/>
    <property type="match status" value="1"/>
</dbReference>
<dbReference type="Gene3D" id="3.40.50.150">
    <property type="entry name" value="Vaccinia Virus protein VP39"/>
    <property type="match status" value="1"/>
</dbReference>
<feature type="domain" description="SAM-dependent methyltransferase TRM5/TYW2-type" evidence="10">
    <location>
        <begin position="38"/>
        <end position="293"/>
    </location>
</feature>
<dbReference type="EMBL" id="DUFG01000002">
    <property type="protein sequence ID" value="HIH07797.1"/>
    <property type="molecule type" value="Genomic_DNA"/>
</dbReference>
<evidence type="ECO:0000313" key="11">
    <source>
        <dbReference type="EMBL" id="HIH07797.1"/>
    </source>
</evidence>
<reference evidence="12" key="2">
    <citation type="submission" date="2021-03" db="EMBL/GenBank/DDBJ databases">
        <authorList>
            <person name="Jaffe A."/>
        </authorList>
    </citation>
    <scope>NUCLEOTIDE SEQUENCE</scope>
    <source>
        <strain evidence="12">RIFCSPHIGHO2_01_FULL_GW2011_AR10_43_9</strain>
    </source>
</reference>
<evidence type="ECO:0000256" key="1">
    <source>
        <dbReference type="ARBA" id="ARBA00012807"/>
    </source>
</evidence>
<proteinExistence type="predicted"/>
<protein>
    <recommendedName>
        <fullName evidence="1">tRNA (guanine(37)-N(1))-methyltransferase</fullName>
        <ecNumber evidence="1">2.1.1.228</ecNumber>
    </recommendedName>
    <alternativeName>
        <fullName evidence="7">M1G-methyltransferase</fullName>
    </alternativeName>
    <alternativeName>
        <fullName evidence="8">tRNA [GM37] methyltransferase</fullName>
    </alternativeName>
</protein>
<dbReference type="Proteomes" id="UP000683213">
    <property type="component" value="Unassembled WGS sequence"/>
</dbReference>
<dbReference type="InterPro" id="IPR029063">
    <property type="entry name" value="SAM-dependent_MTases_sf"/>
</dbReference>
<keyword evidence="2" id="KW-0963">Cytoplasm</keyword>
<dbReference type="Pfam" id="PF02475">
    <property type="entry name" value="TRM5-TYW2_MTfase"/>
    <property type="match status" value="1"/>
</dbReference>
<sequence length="295" mass="32686">MGSGSIDGIKNKQKPHSLKEALKGKLTKKEFAHLRTSFDMLGNIAIIEIPSELVKKEKIIGKALLEVSPNIETVCKKTGAHKGKFRVEPVKIIAGKKNRTATYRESGCTFRVSLGKVFFSPRLSAERLRIAGEIKKGEIVAVLFAGVGPFPIVFAKNSEMKQAFAVELNPAAFEQLKENVELNKVQEKVVPLLGDVKRVVPKKLKGKCGRVVMPLPKGGELFLHEAFLCLNGGKGIIHFYDFVSREKGFDEAVEKIKNAAEKEKKKVKVLLKRKVRDYSPDTFQAVIDFRVSNAG</sequence>
<dbReference type="EC" id="2.1.1.228" evidence="1"/>
<dbReference type="InterPro" id="IPR056744">
    <property type="entry name" value="TRM5/TYW2-like_N"/>
</dbReference>
<keyword evidence="3 11" id="KW-0489">Methyltransferase</keyword>
<evidence type="ECO:0000256" key="7">
    <source>
        <dbReference type="ARBA" id="ARBA00029736"/>
    </source>
</evidence>
<name>A0A7J4IVQ1_9ARCH</name>
<evidence type="ECO:0000259" key="10">
    <source>
        <dbReference type="PROSITE" id="PS51684"/>
    </source>
</evidence>
<dbReference type="GO" id="GO:0052906">
    <property type="term" value="F:tRNA (guanine(37)-N1)-methyltransferase activity"/>
    <property type="evidence" value="ECO:0007669"/>
    <property type="project" value="UniProtKB-EC"/>
</dbReference>
<evidence type="ECO:0000256" key="3">
    <source>
        <dbReference type="ARBA" id="ARBA00022603"/>
    </source>
</evidence>
<dbReference type="Proteomes" id="UP000577419">
    <property type="component" value="Unassembled WGS sequence"/>
</dbReference>
<dbReference type="GO" id="GO:0002939">
    <property type="term" value="P:tRNA N1-guanine methylation"/>
    <property type="evidence" value="ECO:0007669"/>
    <property type="project" value="TreeGrafter"/>
</dbReference>